<evidence type="ECO:0000313" key="6">
    <source>
        <dbReference type="EMBL" id="SYZ66715.1"/>
    </source>
</evidence>
<organism evidence="6 7">
    <name type="scientific">Leishmania braziliensis MHOM/BR/75/M2904</name>
    <dbReference type="NCBI Taxonomy" id="420245"/>
    <lineage>
        <taxon>Eukaryota</taxon>
        <taxon>Discoba</taxon>
        <taxon>Euglenozoa</taxon>
        <taxon>Kinetoplastea</taxon>
        <taxon>Metakinetoplastina</taxon>
        <taxon>Trypanosomatida</taxon>
        <taxon>Trypanosomatidae</taxon>
        <taxon>Leishmaniinae</taxon>
        <taxon>Leishmania</taxon>
        <taxon>Leishmania braziliensis species complex</taxon>
    </lineage>
</organism>
<evidence type="ECO:0000256" key="3">
    <source>
        <dbReference type="ARBA" id="ARBA00022679"/>
    </source>
</evidence>
<keyword evidence="3 6" id="KW-0808">Transferase</keyword>
<evidence type="ECO:0000256" key="1">
    <source>
        <dbReference type="ARBA" id="ARBA00006739"/>
    </source>
</evidence>
<keyword evidence="5" id="KW-0472">Membrane</keyword>
<dbReference type="SUPFAM" id="SSF53448">
    <property type="entry name" value="Nucleotide-diphospho-sugar transferases"/>
    <property type="match status" value="1"/>
</dbReference>
<dbReference type="PANTHER" id="PTHR43179">
    <property type="entry name" value="RHAMNOSYLTRANSFERASE WBBL"/>
    <property type="match status" value="1"/>
</dbReference>
<keyword evidence="2" id="KW-0328">Glycosyltransferase</keyword>
<dbReference type="GO" id="GO:0016757">
    <property type="term" value="F:glycosyltransferase activity"/>
    <property type="evidence" value="ECO:0007669"/>
    <property type="project" value="UniProtKB-KW"/>
</dbReference>
<evidence type="ECO:0000313" key="7">
    <source>
        <dbReference type="Proteomes" id="UP000319462"/>
    </source>
</evidence>
<evidence type="ECO:0000256" key="5">
    <source>
        <dbReference type="SAM" id="Phobius"/>
    </source>
</evidence>
<keyword evidence="5" id="KW-1133">Transmembrane helix</keyword>
<dbReference type="KEGG" id="lbz:LBRM_26_0560"/>
<evidence type="ECO:0000256" key="4">
    <source>
        <dbReference type="SAM" id="MobiDB-lite"/>
    </source>
</evidence>
<protein>
    <submittedName>
        <fullName evidence="6">Galactofuranosyltransferase_lpg1-like_protein</fullName>
    </submittedName>
</protein>
<feature type="compositionally biased region" description="Polar residues" evidence="4">
    <location>
        <begin position="198"/>
        <end position="208"/>
    </location>
</feature>
<reference evidence="6 7" key="1">
    <citation type="submission" date="2018-09" db="EMBL/GenBank/DDBJ databases">
        <authorList>
            <person name="Peiro R."/>
            <person name="Begona"/>
            <person name="Cbmso G."/>
            <person name="Lopez M."/>
            <person name="Gonzalez S."/>
        </authorList>
    </citation>
    <scope>NUCLEOTIDE SEQUENCE [LARGE SCALE GENOMIC DNA]</scope>
</reference>
<dbReference type="Proteomes" id="UP000319462">
    <property type="component" value="Chromosome 26"/>
</dbReference>
<dbReference type="AlphaFoldDB" id="A0A3P3Z984"/>
<dbReference type="InterPro" id="IPR029044">
    <property type="entry name" value="Nucleotide-diphossugar_trans"/>
</dbReference>
<dbReference type="Gene3D" id="3.90.550.10">
    <property type="entry name" value="Spore Coat Polysaccharide Biosynthesis Protein SpsA, Chain A"/>
    <property type="match status" value="1"/>
</dbReference>
<comment type="similarity">
    <text evidence="1">Belongs to the glycosyltransferase 2 family.</text>
</comment>
<feature type="transmembrane region" description="Helical" evidence="5">
    <location>
        <begin position="101"/>
        <end position="124"/>
    </location>
</feature>
<accession>A0A3P3Z984</accession>
<gene>
    <name evidence="6" type="ORF">LBRM2904_26.0500</name>
</gene>
<feature type="region of interest" description="Disordered" evidence="4">
    <location>
        <begin position="175"/>
        <end position="208"/>
    </location>
</feature>
<proteinExistence type="inferred from homology"/>
<dbReference type="VEuPathDB" id="TriTrypDB:LbrM.26.0560"/>
<evidence type="ECO:0000256" key="2">
    <source>
        <dbReference type="ARBA" id="ARBA00022676"/>
    </source>
</evidence>
<name>A0A3P3Z984_LEIBR</name>
<dbReference type="RefSeq" id="XP_001562288.2">
    <property type="nucleotide sequence ID" value="XM_001562238.2"/>
</dbReference>
<sequence>MWDAEILLCPSVLCSPLVMCSRLFTSLASSVPTSLRLPTDAGHRLSAVPLLTPFWELWATEKTQPQVKRAHLCVCASAVMYRRRLPARLALRYKNRSRWRAPLTGVCVLVCLLLGLFVLLHTSWSDGMQPTVSMVPVPSASLLPRLTEETILGASGPTLVSTGAPLSTLTTAATAASQPSLASDNRDNTARATGASPAGTTHTTSDASQMMEGLERDAGELHSRYAVEIAHLDALDVFPLRPRERRISFVEFARCLGTRLSVCPDTGVEAARDDLASDRYAPFLITVTLENTQDLKALLCNLTVPYRYIVLAQNGDTPEATPFFQLLRRVFAFTTRLTVLQFLDNVGFAGAVNAGLREALAHPFSEVPFVHILHNDVRFLFSSLEQAVAGAYRTTAKDMETIETLEKEVATEPNEHTPLIWQPNGLRAPLVPGAPLPQQYSRKPVVVTSALLPDRARYMTPSQRAGLMTGHTSFMFANSRGEYTSVFLSRLAVLTVGFFDENFFPILYDDTDYRWRAHLLGFVEDRSSATSDQVISFDLDCVNQAMRDGDGDGDVEGRLGLHKRASGPTLSPEGRALQRDCRRAFYAGVQYAYMQRKWGVKAMTELMVPHTRREPFSGEAFAGKRRLPLDAWVVDTGRLTKVRRWLRDVGRIPLDVDSYNTDVILQAVNS</sequence>
<keyword evidence="5" id="KW-0812">Transmembrane</keyword>
<dbReference type="PANTHER" id="PTHR43179:SF12">
    <property type="entry name" value="GALACTOFURANOSYLTRANSFERASE GLFT2"/>
    <property type="match status" value="1"/>
</dbReference>
<dbReference type="EMBL" id="LS997625">
    <property type="protein sequence ID" value="SYZ66715.1"/>
    <property type="molecule type" value="Genomic_DNA"/>
</dbReference>